<organism evidence="6">
    <name type="scientific">Longilinea arvoryzae</name>
    <dbReference type="NCBI Taxonomy" id="360412"/>
    <lineage>
        <taxon>Bacteria</taxon>
        <taxon>Bacillati</taxon>
        <taxon>Chloroflexota</taxon>
        <taxon>Anaerolineae</taxon>
        <taxon>Anaerolineales</taxon>
        <taxon>Anaerolineaceae</taxon>
        <taxon>Longilinea</taxon>
    </lineage>
</organism>
<gene>
    <name evidence="6" type="ORF">LARV_00954</name>
</gene>
<evidence type="ECO:0000256" key="2">
    <source>
        <dbReference type="ARBA" id="ARBA00022692"/>
    </source>
</evidence>
<name>A0A0S7BF75_9CHLR</name>
<accession>A0A0S7BF75</accession>
<dbReference type="AlphaFoldDB" id="A0A0S7BF75"/>
<comment type="subcellular location">
    <subcellularLocation>
        <location evidence="1">Membrane</location>
        <topology evidence="1">Multi-pass membrane protein</topology>
    </subcellularLocation>
</comment>
<sequence length="190" mass="21532">MINQRERDIAGFAFFSFAALVSMEAAWEHPSILTWLYAFHNLLLAWFYARRTPAAQYDRTGLWLGLIAALLPTIPYASNPPWYLLVPGLAGYGLCLWALVTLGPRFGIAPADRGLTARGPYQFLRHPMYLGELVFRLILVFASINILLASILALLLAGIQIWRILHEEALISGYGCYRNLVRWRLLPGIW</sequence>
<dbReference type="Proteomes" id="UP000055060">
    <property type="component" value="Unassembled WGS sequence"/>
</dbReference>
<dbReference type="GO" id="GO:0016020">
    <property type="term" value="C:membrane"/>
    <property type="evidence" value="ECO:0007669"/>
    <property type="project" value="UniProtKB-SubCell"/>
</dbReference>
<keyword evidence="3 5" id="KW-1133">Transmembrane helix</keyword>
<feature type="transmembrane region" description="Helical" evidence="5">
    <location>
        <begin position="9"/>
        <end position="26"/>
    </location>
</feature>
<dbReference type="Pfam" id="PF04140">
    <property type="entry name" value="ICMT"/>
    <property type="match status" value="1"/>
</dbReference>
<dbReference type="EMBL" id="DF967972">
    <property type="protein sequence ID" value="GAP13203.1"/>
    <property type="molecule type" value="Genomic_DNA"/>
</dbReference>
<dbReference type="RefSeq" id="WP_075072554.1">
    <property type="nucleotide sequence ID" value="NZ_DF967972.1"/>
</dbReference>
<evidence type="ECO:0000313" key="7">
    <source>
        <dbReference type="Proteomes" id="UP000055060"/>
    </source>
</evidence>
<keyword evidence="4 5" id="KW-0472">Membrane</keyword>
<keyword evidence="7" id="KW-1185">Reference proteome</keyword>
<feature type="transmembrane region" description="Helical" evidence="5">
    <location>
        <begin position="32"/>
        <end position="49"/>
    </location>
</feature>
<evidence type="ECO:0000256" key="5">
    <source>
        <dbReference type="SAM" id="Phobius"/>
    </source>
</evidence>
<reference evidence="6" key="1">
    <citation type="submission" date="2015-07" db="EMBL/GenBank/DDBJ databases">
        <title>Draft Genome Sequences of Anaerolinea thermolimosa IMO-1, Bellilinea caldifistulae GOMI-1, Leptolinea tardivitalis YMTK-2, Levilinea saccharolytica KIBI-1,Longilinea arvoryzae KOME-1, Previously Described as Members of the Anaerolineaceae (Chloroflexi).</title>
        <authorList>
            <person name="Sekiguchi Y."/>
            <person name="Ohashi A."/>
            <person name="Matsuura N."/>
            <person name="Tourlousse M.D."/>
        </authorList>
    </citation>
    <scope>NUCLEOTIDE SEQUENCE [LARGE SCALE GENOMIC DNA]</scope>
    <source>
        <strain evidence="6">KOME-1</strain>
    </source>
</reference>
<dbReference type="GO" id="GO:0004671">
    <property type="term" value="F:protein C-terminal S-isoprenylcysteine carboxyl O-methyltransferase activity"/>
    <property type="evidence" value="ECO:0007669"/>
    <property type="project" value="InterPro"/>
</dbReference>
<feature type="transmembrane region" description="Helical" evidence="5">
    <location>
        <begin position="61"/>
        <end position="78"/>
    </location>
</feature>
<feature type="transmembrane region" description="Helical" evidence="5">
    <location>
        <begin position="84"/>
        <end position="103"/>
    </location>
</feature>
<dbReference type="OrthoDB" id="7203053at2"/>
<dbReference type="STRING" id="360412.LARV_00954"/>
<evidence type="ECO:0000256" key="1">
    <source>
        <dbReference type="ARBA" id="ARBA00004141"/>
    </source>
</evidence>
<evidence type="ECO:0000256" key="3">
    <source>
        <dbReference type="ARBA" id="ARBA00022989"/>
    </source>
</evidence>
<evidence type="ECO:0000256" key="4">
    <source>
        <dbReference type="ARBA" id="ARBA00023136"/>
    </source>
</evidence>
<dbReference type="Gene3D" id="1.20.120.1630">
    <property type="match status" value="1"/>
</dbReference>
<evidence type="ECO:0008006" key="8">
    <source>
        <dbReference type="Google" id="ProtNLM"/>
    </source>
</evidence>
<protein>
    <recommendedName>
        <fullName evidence="8">Phospholipid methyltransferase</fullName>
    </recommendedName>
</protein>
<evidence type="ECO:0000313" key="6">
    <source>
        <dbReference type="EMBL" id="GAP13203.1"/>
    </source>
</evidence>
<keyword evidence="2 5" id="KW-0812">Transmembrane</keyword>
<proteinExistence type="predicted"/>
<dbReference type="InterPro" id="IPR007269">
    <property type="entry name" value="ICMT_MeTrfase"/>
</dbReference>
<feature type="transmembrane region" description="Helical" evidence="5">
    <location>
        <begin position="133"/>
        <end position="162"/>
    </location>
</feature>